<gene>
    <name evidence="2" type="ORF">SEMRO_2844_G338350.1</name>
</gene>
<evidence type="ECO:0000256" key="1">
    <source>
        <dbReference type="SAM" id="SignalP"/>
    </source>
</evidence>
<protein>
    <submittedName>
        <fullName evidence="2">Uncharacterized protein</fullName>
    </submittedName>
</protein>
<evidence type="ECO:0000313" key="2">
    <source>
        <dbReference type="EMBL" id="CAB9530343.1"/>
    </source>
</evidence>
<dbReference type="EMBL" id="CAICTM010002842">
    <property type="protein sequence ID" value="CAB9530343.1"/>
    <property type="molecule type" value="Genomic_DNA"/>
</dbReference>
<name>A0A9N8F0L0_9STRA</name>
<reference evidence="2" key="1">
    <citation type="submission" date="2020-06" db="EMBL/GenBank/DDBJ databases">
        <authorList>
            <consortium name="Plant Systems Biology data submission"/>
        </authorList>
    </citation>
    <scope>NUCLEOTIDE SEQUENCE</scope>
    <source>
        <strain evidence="2">D6</strain>
    </source>
</reference>
<comment type="caution">
    <text evidence="2">The sequence shown here is derived from an EMBL/GenBank/DDBJ whole genome shotgun (WGS) entry which is preliminary data.</text>
</comment>
<proteinExistence type="predicted"/>
<dbReference type="Proteomes" id="UP001153069">
    <property type="component" value="Unassembled WGS sequence"/>
</dbReference>
<keyword evidence="1" id="KW-0732">Signal</keyword>
<feature type="chain" id="PRO_5040335958" evidence="1">
    <location>
        <begin position="22"/>
        <end position="171"/>
    </location>
</feature>
<accession>A0A9N8F0L0</accession>
<feature type="signal peptide" evidence="1">
    <location>
        <begin position="1"/>
        <end position="21"/>
    </location>
</feature>
<keyword evidence="3" id="KW-1185">Reference proteome</keyword>
<sequence>MKISFIQTLALSFCLLDPATKEVGTSSLEKFAPGALYPFGDHKLSDLVKAFDAVPISDAKYDVIKHHCALLVLQMLCHLEIPVNQEMKDWVGDELMKTNKARDHIVSLARDSINFELLGIARNESTATSIRTLVAYDADIFYCAATEKKQLSALVLATCLDFFRLLAFLLL</sequence>
<dbReference type="AlphaFoldDB" id="A0A9N8F0L0"/>
<evidence type="ECO:0000313" key="3">
    <source>
        <dbReference type="Proteomes" id="UP001153069"/>
    </source>
</evidence>
<organism evidence="2 3">
    <name type="scientific">Seminavis robusta</name>
    <dbReference type="NCBI Taxonomy" id="568900"/>
    <lineage>
        <taxon>Eukaryota</taxon>
        <taxon>Sar</taxon>
        <taxon>Stramenopiles</taxon>
        <taxon>Ochrophyta</taxon>
        <taxon>Bacillariophyta</taxon>
        <taxon>Bacillariophyceae</taxon>
        <taxon>Bacillariophycidae</taxon>
        <taxon>Naviculales</taxon>
        <taxon>Naviculaceae</taxon>
        <taxon>Seminavis</taxon>
    </lineage>
</organism>